<dbReference type="SUPFAM" id="SSF81301">
    <property type="entry name" value="Nucleotidyltransferase"/>
    <property type="match status" value="1"/>
</dbReference>
<accession>A0ABR2Z983</accession>
<dbReference type="CDD" id="cd05402">
    <property type="entry name" value="NT_PAP_TUTase"/>
    <property type="match status" value="1"/>
</dbReference>
<feature type="region of interest" description="Disordered" evidence="5">
    <location>
        <begin position="1"/>
        <end position="244"/>
    </location>
</feature>
<feature type="compositionally biased region" description="Basic and acidic residues" evidence="5">
    <location>
        <begin position="135"/>
        <end position="158"/>
    </location>
</feature>
<dbReference type="InterPro" id="IPR002058">
    <property type="entry name" value="PAP_assoc"/>
</dbReference>
<comment type="caution">
    <text evidence="8">The sequence shown here is derived from an EMBL/GenBank/DDBJ whole genome shotgun (WGS) entry which is preliminary data.</text>
</comment>
<dbReference type="EMBL" id="JBBXMP010000438">
    <property type="protein sequence ID" value="KAL0057784.1"/>
    <property type="molecule type" value="Genomic_DNA"/>
</dbReference>
<dbReference type="Pfam" id="PF03828">
    <property type="entry name" value="PAP_assoc"/>
    <property type="match status" value="1"/>
</dbReference>
<feature type="compositionally biased region" description="Basic and acidic residues" evidence="5">
    <location>
        <begin position="172"/>
        <end position="184"/>
    </location>
</feature>
<evidence type="ECO:0000313" key="8">
    <source>
        <dbReference type="EMBL" id="KAL0057784.1"/>
    </source>
</evidence>
<feature type="domain" description="Poly(A) RNA polymerase mitochondrial-like central palm" evidence="7">
    <location>
        <begin position="260"/>
        <end position="394"/>
    </location>
</feature>
<dbReference type="PANTHER" id="PTHR23092">
    <property type="entry name" value="POLY(A) RNA POLYMERASE"/>
    <property type="match status" value="1"/>
</dbReference>
<protein>
    <recommendedName>
        <fullName evidence="2">polynucleotide adenylyltransferase</fullName>
        <ecNumber evidence="2">2.7.7.19</ecNumber>
    </recommendedName>
</protein>
<evidence type="ECO:0000259" key="6">
    <source>
        <dbReference type="Pfam" id="PF03828"/>
    </source>
</evidence>
<feature type="compositionally biased region" description="Low complexity" evidence="5">
    <location>
        <begin position="674"/>
        <end position="683"/>
    </location>
</feature>
<evidence type="ECO:0000259" key="7">
    <source>
        <dbReference type="Pfam" id="PF22600"/>
    </source>
</evidence>
<evidence type="ECO:0000256" key="5">
    <source>
        <dbReference type="SAM" id="MobiDB-lite"/>
    </source>
</evidence>
<keyword evidence="4" id="KW-0460">Magnesium</keyword>
<feature type="region of interest" description="Disordered" evidence="5">
    <location>
        <begin position="638"/>
        <end position="805"/>
    </location>
</feature>
<feature type="compositionally biased region" description="Acidic residues" evidence="5">
    <location>
        <begin position="703"/>
        <end position="712"/>
    </location>
</feature>
<dbReference type="Pfam" id="PF22600">
    <property type="entry name" value="MTPAP-like_central"/>
    <property type="match status" value="1"/>
</dbReference>
<dbReference type="EC" id="2.7.7.19" evidence="2"/>
<sequence>MDESISAGPVAGPSTLKPPQTPNGQTKKRRKKKSKSKSTVTSGVTTEAEVEVEGSGSSTPAHTSGVNGDGDDTAAQNRKKKRKSKEKDRSSLRRRKNGDAETATVTNRRGGFKGGEDFIALLGVESDEEEDVEDVGQKGKGKEKENRDRDRDREDRDRRSRRKRSRSRSRSRSRERDRDRERDRGRKGKRRERSPEHDREWDRGKRRERERSRDRYRDYDRDRERRRDRYDSSSSSSSSKRTPWLEGLRFDGCNNVAEVLHTEVEAFTKYISPSPVEDEIRSLLVDMISSAIKSRYSDAQVYPFGSYATKLYLPSGDIDLVVLSETMAEQMFHNKQQVLRLIADTMRRKGIADNIQIVAKAKVPIVKFVARHGLIPVDISINQPNGVGGAKIINGFLHDMHVGAVEGKQKQKQNGQRSQIDALPNGSGSMALRSLVLITKMFLSQRGMNEVYTGGLGSYSIVCLVISFLQMHPKIRRGEIDPDKNLGVLLIEFFELYGKYFNYQNTGISIRAGGTYYGKRQRGWFVDWKTGLLSIEDPADPTNDISSGSYNFPKVKATFAGAFEILRTTLFMKSEILSSRRSGSAVRLRESGYRPEDLGVLSYILDVTQEVINQRRVVQEVYDQRVLHKMLGVDPRPVVVTMTMGGDDDEETTSGRSGRNRNGSSEARTVAKTVWSVSSGSDTESGDDGDVVYLGSKRKDKEDGEVDEDEDEGRYGIGAAKPPPAKRQKTGPGPGKEVPVYFVDGDSEGASEEEDEDSVVLDEEAEYDLEEREKPASQSNDRDKRRSYWLSKGIGAGAVEDIDSD</sequence>
<gene>
    <name evidence="8" type="ORF">AAF712_015568</name>
</gene>
<evidence type="ECO:0000256" key="3">
    <source>
        <dbReference type="ARBA" id="ARBA00022723"/>
    </source>
</evidence>
<dbReference type="Gene3D" id="3.30.460.10">
    <property type="entry name" value="Beta Polymerase, domain 2"/>
    <property type="match status" value="1"/>
</dbReference>
<feature type="compositionally biased region" description="Basic and acidic residues" evidence="5">
    <location>
        <begin position="771"/>
        <end position="786"/>
    </location>
</feature>
<feature type="compositionally biased region" description="Basic residues" evidence="5">
    <location>
        <begin position="159"/>
        <end position="171"/>
    </location>
</feature>
<evidence type="ECO:0000256" key="4">
    <source>
        <dbReference type="ARBA" id="ARBA00022842"/>
    </source>
</evidence>
<comment type="similarity">
    <text evidence="1">Belongs to the DNA polymerase type-B-like family.</text>
</comment>
<evidence type="ECO:0000256" key="1">
    <source>
        <dbReference type="ARBA" id="ARBA00008593"/>
    </source>
</evidence>
<keyword evidence="3" id="KW-0479">Metal-binding</keyword>
<organism evidence="8 9">
    <name type="scientific">Marasmius tenuissimus</name>
    <dbReference type="NCBI Taxonomy" id="585030"/>
    <lineage>
        <taxon>Eukaryota</taxon>
        <taxon>Fungi</taxon>
        <taxon>Dikarya</taxon>
        <taxon>Basidiomycota</taxon>
        <taxon>Agaricomycotina</taxon>
        <taxon>Agaricomycetes</taxon>
        <taxon>Agaricomycetidae</taxon>
        <taxon>Agaricales</taxon>
        <taxon>Marasmiineae</taxon>
        <taxon>Marasmiaceae</taxon>
        <taxon>Marasmius</taxon>
    </lineage>
</organism>
<name>A0ABR2Z983_9AGAR</name>
<keyword evidence="9" id="KW-1185">Reference proteome</keyword>
<feature type="compositionally biased region" description="Acidic residues" evidence="5">
    <location>
        <begin position="745"/>
        <end position="770"/>
    </location>
</feature>
<feature type="domain" description="PAP-associated" evidence="6">
    <location>
        <begin position="485"/>
        <end position="543"/>
    </location>
</feature>
<dbReference type="PANTHER" id="PTHR23092:SF15">
    <property type="entry name" value="INACTIVE NON-CANONICAL POLY(A) RNA POLYMERASE PROTEIN TRF4-2-RELATED"/>
    <property type="match status" value="1"/>
</dbReference>
<evidence type="ECO:0000256" key="2">
    <source>
        <dbReference type="ARBA" id="ARBA00012388"/>
    </source>
</evidence>
<feature type="compositionally biased region" description="Low complexity" evidence="5">
    <location>
        <begin position="37"/>
        <end position="59"/>
    </location>
</feature>
<dbReference type="InterPro" id="IPR054708">
    <property type="entry name" value="MTPAP-like_central"/>
</dbReference>
<feature type="compositionally biased region" description="Basic residues" evidence="5">
    <location>
        <begin position="26"/>
        <end position="36"/>
    </location>
</feature>
<dbReference type="Proteomes" id="UP001437256">
    <property type="component" value="Unassembled WGS sequence"/>
</dbReference>
<feature type="compositionally biased region" description="Basic and acidic residues" evidence="5">
    <location>
        <begin position="193"/>
        <end position="231"/>
    </location>
</feature>
<reference evidence="8 9" key="1">
    <citation type="submission" date="2024-05" db="EMBL/GenBank/DDBJ databases">
        <title>A draft genome resource for the thread blight pathogen Marasmius tenuissimus strain MS-2.</title>
        <authorList>
            <person name="Yulfo-Soto G.E."/>
            <person name="Baruah I.K."/>
            <person name="Amoako-Attah I."/>
            <person name="Bukari Y."/>
            <person name="Meinhardt L.W."/>
            <person name="Bailey B.A."/>
            <person name="Cohen S.P."/>
        </authorList>
    </citation>
    <scope>NUCLEOTIDE SEQUENCE [LARGE SCALE GENOMIC DNA]</scope>
    <source>
        <strain evidence="8 9">MS-2</strain>
    </source>
</reference>
<feature type="compositionally biased region" description="Low complexity" evidence="5">
    <location>
        <begin position="654"/>
        <end position="665"/>
    </location>
</feature>
<proteinExistence type="inferred from homology"/>
<dbReference type="InterPro" id="IPR043519">
    <property type="entry name" value="NT_sf"/>
</dbReference>
<feature type="compositionally biased region" description="Acidic residues" evidence="5">
    <location>
        <begin position="125"/>
        <end position="134"/>
    </location>
</feature>
<dbReference type="Gene3D" id="1.10.1410.10">
    <property type="match status" value="1"/>
</dbReference>
<dbReference type="InterPro" id="IPR045862">
    <property type="entry name" value="Trf4-like"/>
</dbReference>
<dbReference type="SUPFAM" id="SSF81631">
    <property type="entry name" value="PAP/OAS1 substrate-binding domain"/>
    <property type="match status" value="1"/>
</dbReference>
<evidence type="ECO:0000313" key="9">
    <source>
        <dbReference type="Proteomes" id="UP001437256"/>
    </source>
</evidence>